<evidence type="ECO:0000256" key="1">
    <source>
        <dbReference type="ARBA" id="ARBA00004123"/>
    </source>
</evidence>
<evidence type="ECO:0000256" key="4">
    <source>
        <dbReference type="ARBA" id="ARBA00023163"/>
    </source>
</evidence>
<keyword evidence="4" id="KW-0804">Transcription</keyword>
<dbReference type="Pfam" id="PF04729">
    <property type="entry name" value="ASF1_hist_chap"/>
    <property type="match status" value="1"/>
</dbReference>
<dbReference type="OMA" id="PRIVKFC"/>
<evidence type="ECO:0000313" key="8">
    <source>
        <dbReference type="EMBL" id="KRX02919.1"/>
    </source>
</evidence>
<proteinExistence type="inferred from homology"/>
<evidence type="ECO:0000256" key="7">
    <source>
        <dbReference type="SAM" id="MobiDB-lite"/>
    </source>
</evidence>
<keyword evidence="5" id="KW-0143">Chaperone</keyword>
<dbReference type="SUPFAM" id="SSF101546">
    <property type="entry name" value="ASF1-like"/>
    <property type="match status" value="1"/>
</dbReference>
<dbReference type="InParanoid" id="A0A0V0QL93"/>
<evidence type="ECO:0000256" key="5">
    <source>
        <dbReference type="ARBA" id="ARBA00023186"/>
    </source>
</evidence>
<name>A0A0V0QL93_PSEPJ</name>
<dbReference type="InterPro" id="IPR006818">
    <property type="entry name" value="ASF1-like"/>
</dbReference>
<evidence type="ECO:0000256" key="6">
    <source>
        <dbReference type="ARBA" id="ARBA00023242"/>
    </source>
</evidence>
<dbReference type="OrthoDB" id="29755at2759"/>
<gene>
    <name evidence="8" type="ORF">PPERSA_13173</name>
</gene>
<dbReference type="PANTHER" id="PTHR12040:SF0">
    <property type="entry name" value="HISTONE CHAPERONE ASF1"/>
    <property type="match status" value="1"/>
</dbReference>
<dbReference type="GO" id="GO:0042393">
    <property type="term" value="F:histone binding"/>
    <property type="evidence" value="ECO:0007669"/>
    <property type="project" value="TreeGrafter"/>
</dbReference>
<protein>
    <submittedName>
        <fullName evidence="8">Histone chaperone, ASF1-like protein</fullName>
    </submittedName>
</protein>
<keyword evidence="3" id="KW-0805">Transcription regulation</keyword>
<dbReference type="InterPro" id="IPR036747">
    <property type="entry name" value="ASF1-like_sf"/>
</dbReference>
<comment type="subcellular location">
    <subcellularLocation>
        <location evidence="1">Nucleus</location>
    </subcellularLocation>
</comment>
<feature type="region of interest" description="Disordered" evidence="7">
    <location>
        <begin position="178"/>
        <end position="205"/>
    </location>
</feature>
<feature type="compositionally biased region" description="Low complexity" evidence="7">
    <location>
        <begin position="178"/>
        <end position="200"/>
    </location>
</feature>
<comment type="caution">
    <text evidence="8">The sequence shown here is derived from an EMBL/GenBank/DDBJ whole genome shotgun (WGS) entry which is preliminary data.</text>
</comment>
<evidence type="ECO:0000313" key="9">
    <source>
        <dbReference type="Proteomes" id="UP000054937"/>
    </source>
</evidence>
<dbReference type="AlphaFoldDB" id="A0A0V0QL93"/>
<comment type="similarity">
    <text evidence="2">Belongs to the ASF1 family.</text>
</comment>
<evidence type="ECO:0000256" key="3">
    <source>
        <dbReference type="ARBA" id="ARBA00023015"/>
    </source>
</evidence>
<keyword evidence="6" id="KW-0539">Nucleus</keyword>
<evidence type="ECO:0000256" key="2">
    <source>
        <dbReference type="ARBA" id="ARBA00006051"/>
    </source>
</evidence>
<dbReference type="GO" id="GO:0000785">
    <property type="term" value="C:chromatin"/>
    <property type="evidence" value="ECO:0007669"/>
    <property type="project" value="TreeGrafter"/>
</dbReference>
<dbReference type="PANTHER" id="PTHR12040">
    <property type="entry name" value="ANTI-SILENCING PROTEIN 1"/>
    <property type="match status" value="1"/>
</dbReference>
<dbReference type="Gene3D" id="2.60.40.1490">
    <property type="entry name" value="Histone chaperone ASF1-like"/>
    <property type="match status" value="1"/>
</dbReference>
<keyword evidence="9" id="KW-1185">Reference proteome</keyword>
<reference evidence="8 9" key="1">
    <citation type="journal article" date="2015" name="Sci. Rep.">
        <title>Genome of the facultative scuticociliatosis pathogen Pseudocohnilembus persalinus provides insight into its virulence through horizontal gene transfer.</title>
        <authorList>
            <person name="Xiong J."/>
            <person name="Wang G."/>
            <person name="Cheng J."/>
            <person name="Tian M."/>
            <person name="Pan X."/>
            <person name="Warren A."/>
            <person name="Jiang C."/>
            <person name="Yuan D."/>
            <person name="Miao W."/>
        </authorList>
    </citation>
    <scope>NUCLEOTIDE SEQUENCE [LARGE SCALE GENOMIC DNA]</scope>
    <source>
        <strain evidence="8">36N120E</strain>
    </source>
</reference>
<dbReference type="EMBL" id="LDAU01000150">
    <property type="protein sequence ID" value="KRX02919.1"/>
    <property type="molecule type" value="Genomic_DNA"/>
</dbReference>
<dbReference type="GO" id="GO:0006335">
    <property type="term" value="P:DNA replication-dependent chromatin assembly"/>
    <property type="evidence" value="ECO:0007669"/>
    <property type="project" value="TreeGrafter"/>
</dbReference>
<accession>A0A0V0QL93</accession>
<organism evidence="8 9">
    <name type="scientific">Pseudocohnilembus persalinus</name>
    <name type="common">Ciliate</name>
    <dbReference type="NCBI Taxonomy" id="266149"/>
    <lineage>
        <taxon>Eukaryota</taxon>
        <taxon>Sar</taxon>
        <taxon>Alveolata</taxon>
        <taxon>Ciliophora</taxon>
        <taxon>Intramacronucleata</taxon>
        <taxon>Oligohymenophorea</taxon>
        <taxon>Scuticociliatia</taxon>
        <taxon>Philasterida</taxon>
        <taxon>Pseudocohnilembidae</taxon>
        <taxon>Pseudocohnilembus</taxon>
    </lineage>
</organism>
<dbReference type="Proteomes" id="UP000054937">
    <property type="component" value="Unassembled WGS sequence"/>
</dbReference>
<dbReference type="GO" id="GO:0005634">
    <property type="term" value="C:nucleus"/>
    <property type="evidence" value="ECO:0007669"/>
    <property type="project" value="UniProtKB-SubCell"/>
</dbReference>
<sequence length="263" mass="30758">MARINIQNVEVQNNPCMFSDPFQLQITFESTTQILEEDCIDWTLIYVASAKDEKSDIILDKFSMGPIDEGVMQFVLESEAPDPKKIPSKEDLMGITAIILSVSYKNQEFFRVGYYLYNVYVDQELLENDPEEVVIEKVQRQILANKPRITRFDIDWGDGLKQKEHEQFMQINQNYNENENSNSQQLNNNYSNNNNNNNNSVSFGMFSNNQTMQEVTNHFKNQENLQQSQQSQNFNQNQQQQFDIPQNKQNENSQAFKQDSNIF</sequence>
<dbReference type="FunCoup" id="A0A0V0QL93">
    <property type="interactions" value="305"/>
</dbReference>